<proteinExistence type="predicted"/>
<evidence type="ECO:0000256" key="1">
    <source>
        <dbReference type="SAM" id="MobiDB-lite"/>
    </source>
</evidence>
<dbReference type="Proteomes" id="UP000317378">
    <property type="component" value="Unassembled WGS sequence"/>
</dbReference>
<comment type="caution">
    <text evidence="2">The sequence shown here is derived from an EMBL/GenBank/DDBJ whole genome shotgun (WGS) entry which is preliminary data.</text>
</comment>
<gene>
    <name evidence="2" type="ORF">FGD71_013785</name>
</gene>
<accession>A0A505DG18</accession>
<feature type="region of interest" description="Disordered" evidence="1">
    <location>
        <begin position="19"/>
        <end position="39"/>
    </location>
</feature>
<dbReference type="AlphaFoldDB" id="A0A505DG18"/>
<reference evidence="2 3" key="1">
    <citation type="submission" date="2019-06" db="EMBL/GenBank/DDBJ databases">
        <title>Streptomyces sporangiiformans sp. nov., a novel actinomycete isolated from soil in Mount Song.</title>
        <authorList>
            <person name="Han L."/>
        </authorList>
    </citation>
    <scope>NUCLEOTIDE SEQUENCE [LARGE SCALE GENOMIC DNA]</scope>
    <source>
        <strain evidence="2 3">NEAU-SSA 1</strain>
    </source>
</reference>
<sequence>MRWRCCRCGDANELPPPSGFDLGHMDVSGSEGQASSRDHTPDQAMMIYLSVTLLLDGLRRFLSGRARTYASSAVDSSFSLDFRREKRGTIATSHQGSLVHRSSAEEVAAAVFDAAEEFARTHLSELPADDAGRTDLEQSLAEFKKFLDQRD</sequence>
<name>A0A505DG18_9ACTN</name>
<evidence type="ECO:0000313" key="3">
    <source>
        <dbReference type="Proteomes" id="UP000317378"/>
    </source>
</evidence>
<organism evidence="2 3">
    <name type="scientific">Streptomyces sporangiiformans</name>
    <dbReference type="NCBI Taxonomy" id="2315329"/>
    <lineage>
        <taxon>Bacteria</taxon>
        <taxon>Bacillati</taxon>
        <taxon>Actinomycetota</taxon>
        <taxon>Actinomycetes</taxon>
        <taxon>Kitasatosporales</taxon>
        <taxon>Streptomycetaceae</taxon>
        <taxon>Streptomyces</taxon>
    </lineage>
</organism>
<evidence type="ECO:0000313" key="2">
    <source>
        <dbReference type="EMBL" id="TPQ21710.1"/>
    </source>
</evidence>
<dbReference type="OrthoDB" id="5525967at2"/>
<dbReference type="EMBL" id="VCHX02000112">
    <property type="protein sequence ID" value="TPQ21710.1"/>
    <property type="molecule type" value="Genomic_DNA"/>
</dbReference>
<keyword evidence="3" id="KW-1185">Reference proteome</keyword>
<protein>
    <submittedName>
        <fullName evidence="2">Uncharacterized protein</fullName>
    </submittedName>
</protein>